<proteinExistence type="predicted"/>
<dbReference type="AlphaFoldDB" id="A0A5N5QSM6"/>
<keyword evidence="1" id="KW-0472">Membrane</keyword>
<gene>
    <name evidence="3" type="ORF">CTheo_1841</name>
</gene>
<feature type="transmembrane region" description="Helical" evidence="1">
    <location>
        <begin position="184"/>
        <end position="202"/>
    </location>
</feature>
<feature type="chain" id="PRO_5024287416" description="Transmembrane protein" evidence="2">
    <location>
        <begin position="20"/>
        <end position="203"/>
    </location>
</feature>
<evidence type="ECO:0000256" key="2">
    <source>
        <dbReference type="SAM" id="SignalP"/>
    </source>
</evidence>
<evidence type="ECO:0000313" key="3">
    <source>
        <dbReference type="EMBL" id="KAB5594694.1"/>
    </source>
</evidence>
<evidence type="ECO:0000313" key="4">
    <source>
        <dbReference type="Proteomes" id="UP000383932"/>
    </source>
</evidence>
<accession>A0A5N5QSM6</accession>
<evidence type="ECO:0008006" key="5">
    <source>
        <dbReference type="Google" id="ProtNLM"/>
    </source>
</evidence>
<keyword evidence="1" id="KW-1133">Transmembrane helix</keyword>
<organism evidence="3 4">
    <name type="scientific">Ceratobasidium theobromae</name>
    <dbReference type="NCBI Taxonomy" id="1582974"/>
    <lineage>
        <taxon>Eukaryota</taxon>
        <taxon>Fungi</taxon>
        <taxon>Dikarya</taxon>
        <taxon>Basidiomycota</taxon>
        <taxon>Agaricomycotina</taxon>
        <taxon>Agaricomycetes</taxon>
        <taxon>Cantharellales</taxon>
        <taxon>Ceratobasidiaceae</taxon>
        <taxon>Ceratobasidium</taxon>
    </lineage>
</organism>
<name>A0A5N5QSM6_9AGAM</name>
<evidence type="ECO:0000256" key="1">
    <source>
        <dbReference type="SAM" id="Phobius"/>
    </source>
</evidence>
<dbReference type="EMBL" id="SSOP01000017">
    <property type="protein sequence ID" value="KAB5594694.1"/>
    <property type="molecule type" value="Genomic_DNA"/>
</dbReference>
<keyword evidence="2" id="KW-0732">Signal</keyword>
<feature type="signal peptide" evidence="2">
    <location>
        <begin position="1"/>
        <end position="19"/>
    </location>
</feature>
<dbReference type="Proteomes" id="UP000383932">
    <property type="component" value="Unassembled WGS sequence"/>
</dbReference>
<comment type="caution">
    <text evidence="3">The sequence shown here is derived from an EMBL/GenBank/DDBJ whole genome shotgun (WGS) entry which is preliminary data.</text>
</comment>
<keyword evidence="1" id="KW-0812">Transmembrane</keyword>
<keyword evidence="4" id="KW-1185">Reference proteome</keyword>
<reference evidence="3 4" key="1">
    <citation type="journal article" date="2019" name="Fungal Biol. Biotechnol.">
        <title>Draft genome sequence of fastidious pathogen Ceratobasidium theobromae, which causes vascular-streak dieback in Theobroma cacao.</title>
        <authorList>
            <person name="Ali S.S."/>
            <person name="Asman A."/>
            <person name="Shao J."/>
            <person name="Firmansyah A.P."/>
            <person name="Susilo A.W."/>
            <person name="Rosmana A."/>
            <person name="McMahon P."/>
            <person name="Junaid M."/>
            <person name="Guest D."/>
            <person name="Kheng T.Y."/>
            <person name="Meinhardt L.W."/>
            <person name="Bailey B.A."/>
        </authorList>
    </citation>
    <scope>NUCLEOTIDE SEQUENCE [LARGE SCALE GENOMIC DNA]</scope>
    <source>
        <strain evidence="3 4">CT2</strain>
    </source>
</reference>
<sequence>MRATFFALAAALFSTGALAGPIVTSVIVLSPSVTTQYYQSDGPHFTYITIQSPQAPSVTATTIASCIRNCGSYSYNEPGAVTTTQVLQPSFTVFPITESRSATAFTIQTSSVYGPGPSASASASPATSAMASASASASASPVASDSRTTLFATGVPSASLSLNSTSTASVDPLNTINSNGAMEVAVGSAFAVVVGAVSVLALL</sequence>
<protein>
    <recommendedName>
        <fullName evidence="5">Transmembrane protein</fullName>
    </recommendedName>
</protein>